<dbReference type="InterPro" id="IPR050679">
    <property type="entry name" value="Bact_HTH_transcr_reg"/>
</dbReference>
<dbReference type="Proteomes" id="UP000215158">
    <property type="component" value="Plasmid pBN1"/>
</dbReference>
<keyword evidence="5" id="KW-0614">Plasmid</keyword>
<dbReference type="Pfam" id="PF07702">
    <property type="entry name" value="UTRA"/>
    <property type="match status" value="1"/>
</dbReference>
<dbReference type="KEGG" id="parb:CJU94_33490"/>
<name>A0A248VW67_9BURK</name>
<organism evidence="5 6">
    <name type="scientific">Paraburkholderia aromaticivorans</name>
    <dbReference type="NCBI Taxonomy" id="2026199"/>
    <lineage>
        <taxon>Bacteria</taxon>
        <taxon>Pseudomonadati</taxon>
        <taxon>Pseudomonadota</taxon>
        <taxon>Betaproteobacteria</taxon>
        <taxon>Burkholderiales</taxon>
        <taxon>Burkholderiaceae</taxon>
        <taxon>Paraburkholderia</taxon>
    </lineage>
</organism>
<keyword evidence="6" id="KW-1185">Reference proteome</keyword>
<dbReference type="InterPro" id="IPR028978">
    <property type="entry name" value="Chorismate_lyase_/UTRA_dom_sf"/>
</dbReference>
<feature type="domain" description="HTH gntR-type" evidence="4">
    <location>
        <begin position="3"/>
        <end position="71"/>
    </location>
</feature>
<dbReference type="InterPro" id="IPR036388">
    <property type="entry name" value="WH-like_DNA-bd_sf"/>
</dbReference>
<dbReference type="SUPFAM" id="SSF46785">
    <property type="entry name" value="Winged helix' DNA-binding domain"/>
    <property type="match status" value="1"/>
</dbReference>
<protein>
    <submittedName>
        <fullName evidence="5">GntR family transcriptional regulator</fullName>
    </submittedName>
</protein>
<dbReference type="SUPFAM" id="SSF64288">
    <property type="entry name" value="Chorismate lyase-like"/>
    <property type="match status" value="1"/>
</dbReference>
<dbReference type="PRINTS" id="PR00035">
    <property type="entry name" value="HTHGNTR"/>
</dbReference>
<dbReference type="AlphaFoldDB" id="A0A248VW67"/>
<keyword evidence="3" id="KW-0804">Transcription</keyword>
<keyword evidence="1" id="KW-0805">Transcription regulation</keyword>
<evidence type="ECO:0000259" key="4">
    <source>
        <dbReference type="PROSITE" id="PS50949"/>
    </source>
</evidence>
<dbReference type="Pfam" id="PF00392">
    <property type="entry name" value="GntR"/>
    <property type="match status" value="1"/>
</dbReference>
<dbReference type="PANTHER" id="PTHR44846">
    <property type="entry name" value="MANNOSYL-D-GLYCERATE TRANSPORT/METABOLISM SYSTEM REPRESSOR MNGR-RELATED"/>
    <property type="match status" value="1"/>
</dbReference>
<dbReference type="InterPro" id="IPR011663">
    <property type="entry name" value="UTRA"/>
</dbReference>
<dbReference type="InterPro" id="IPR036390">
    <property type="entry name" value="WH_DNA-bd_sf"/>
</dbReference>
<dbReference type="Gene3D" id="1.10.10.10">
    <property type="entry name" value="Winged helix-like DNA-binding domain superfamily/Winged helix DNA-binding domain"/>
    <property type="match status" value="1"/>
</dbReference>
<dbReference type="CDD" id="cd07377">
    <property type="entry name" value="WHTH_GntR"/>
    <property type="match status" value="1"/>
</dbReference>
<accession>A0A248VW67</accession>
<evidence type="ECO:0000256" key="3">
    <source>
        <dbReference type="ARBA" id="ARBA00023163"/>
    </source>
</evidence>
<evidence type="ECO:0000256" key="2">
    <source>
        <dbReference type="ARBA" id="ARBA00023125"/>
    </source>
</evidence>
<dbReference type="PROSITE" id="PS50949">
    <property type="entry name" value="HTH_GNTR"/>
    <property type="match status" value="1"/>
</dbReference>
<dbReference type="PANTHER" id="PTHR44846:SF1">
    <property type="entry name" value="MANNOSYL-D-GLYCERATE TRANSPORT_METABOLISM SYSTEM REPRESSOR MNGR-RELATED"/>
    <property type="match status" value="1"/>
</dbReference>
<sequence>MNRPHYADIARDLTEGIASGRFPVGSYLPTELQLRDQYNTSRHTIRAALNELQQLGFVSRRKNAGTRVESAQPKNDFRPSLGSVEDLVQFGSEHLRVIQSVEEVIAAGKLAKVLQCEEGTHWLRVSSLRIERDSSRPPVGWTDVYIDASYREIAEEAGRAPDTLISSLIEARYGRCVVEIQQNVQALNVTKEMAGRLHIPVGSAALEIVRRYIDSTGVAFEVSVSVHPADRFAVSMRLKRSGV</sequence>
<dbReference type="Gene3D" id="3.40.1410.10">
    <property type="entry name" value="Chorismate lyase-like"/>
    <property type="match status" value="1"/>
</dbReference>
<dbReference type="OrthoDB" id="7363114at2"/>
<dbReference type="EMBL" id="CP022991">
    <property type="protein sequence ID" value="ASW03143.1"/>
    <property type="molecule type" value="Genomic_DNA"/>
</dbReference>
<geneLocation type="plasmid" evidence="5 6">
    <name>pBN1</name>
</geneLocation>
<dbReference type="SMART" id="SM00345">
    <property type="entry name" value="HTH_GNTR"/>
    <property type="match status" value="1"/>
</dbReference>
<proteinExistence type="predicted"/>
<dbReference type="InterPro" id="IPR000524">
    <property type="entry name" value="Tscrpt_reg_HTH_GntR"/>
</dbReference>
<dbReference type="GO" id="GO:0003700">
    <property type="term" value="F:DNA-binding transcription factor activity"/>
    <property type="evidence" value="ECO:0007669"/>
    <property type="project" value="InterPro"/>
</dbReference>
<reference evidence="5 6" key="1">
    <citation type="submission" date="2017-08" db="EMBL/GenBank/DDBJ databases">
        <title>Identification and genetic characteristics of simultaneous BTEX- and naphthalene-degrading Paraburkholderia sp. BN5 isolated from petroleum-contaminated soil.</title>
        <authorList>
            <person name="Lee Y."/>
            <person name="Jeon C.O."/>
        </authorList>
    </citation>
    <scope>NUCLEOTIDE SEQUENCE [LARGE SCALE GENOMIC DNA]</scope>
    <source>
        <strain evidence="5 6">BN5</strain>
        <plasmid evidence="5 6">pBN1</plasmid>
    </source>
</reference>
<evidence type="ECO:0000256" key="1">
    <source>
        <dbReference type="ARBA" id="ARBA00023015"/>
    </source>
</evidence>
<gene>
    <name evidence="5" type="ORF">CJU94_33490</name>
</gene>
<dbReference type="GO" id="GO:0003677">
    <property type="term" value="F:DNA binding"/>
    <property type="evidence" value="ECO:0007669"/>
    <property type="project" value="UniProtKB-KW"/>
</dbReference>
<evidence type="ECO:0000313" key="5">
    <source>
        <dbReference type="EMBL" id="ASW03143.1"/>
    </source>
</evidence>
<keyword evidence="2" id="KW-0238">DNA-binding</keyword>
<dbReference type="GO" id="GO:0045892">
    <property type="term" value="P:negative regulation of DNA-templated transcription"/>
    <property type="evidence" value="ECO:0007669"/>
    <property type="project" value="TreeGrafter"/>
</dbReference>
<evidence type="ECO:0000313" key="6">
    <source>
        <dbReference type="Proteomes" id="UP000215158"/>
    </source>
</evidence>
<dbReference type="SMART" id="SM00866">
    <property type="entry name" value="UTRA"/>
    <property type="match status" value="1"/>
</dbReference>
<dbReference type="RefSeq" id="WP_095422976.1">
    <property type="nucleotide sequence ID" value="NZ_CP022991.1"/>
</dbReference>